<protein>
    <submittedName>
        <fullName evidence="1">Uncharacterized protein</fullName>
    </submittedName>
</protein>
<organism evidence="1 2">
    <name type="scientific">Lottia gigantea</name>
    <name type="common">Giant owl limpet</name>
    <dbReference type="NCBI Taxonomy" id="225164"/>
    <lineage>
        <taxon>Eukaryota</taxon>
        <taxon>Metazoa</taxon>
        <taxon>Spiralia</taxon>
        <taxon>Lophotrochozoa</taxon>
        <taxon>Mollusca</taxon>
        <taxon>Gastropoda</taxon>
        <taxon>Patellogastropoda</taxon>
        <taxon>Lottioidea</taxon>
        <taxon>Lottiidae</taxon>
        <taxon>Lottia</taxon>
    </lineage>
</organism>
<dbReference type="HOGENOM" id="CLU_1637342_0_0_1"/>
<accession>V3Z8I0</accession>
<dbReference type="OrthoDB" id="8838209at2759"/>
<dbReference type="EMBL" id="KB202953">
    <property type="protein sequence ID" value="ESO87213.1"/>
    <property type="molecule type" value="Genomic_DNA"/>
</dbReference>
<keyword evidence="2" id="KW-1185">Reference proteome</keyword>
<name>V3Z8I0_LOTGI</name>
<evidence type="ECO:0000313" key="2">
    <source>
        <dbReference type="Proteomes" id="UP000030746"/>
    </source>
</evidence>
<proteinExistence type="predicted"/>
<gene>
    <name evidence="1" type="ORF">LOTGIDRAFT_154716</name>
</gene>
<dbReference type="CTD" id="20236374"/>
<dbReference type="RefSeq" id="XP_009062160.1">
    <property type="nucleotide sequence ID" value="XM_009063912.1"/>
</dbReference>
<dbReference type="GeneID" id="20236374"/>
<sequence length="162" mass="19019">MVALIKLLLSYFKEDQLVEYFQVRKCEINLLLTYLFVKKTGDLYRPLFFHVVFGGKIRATLNSIDDAVMLLFGLYYVFNLEYHSHAAQTLEFIQRKHKCVNAAFKQSFRQNIFHDFADVIDNTEDHIIQSSDEDEDLELSLLDSQKLFTQSLALFYMKLEAV</sequence>
<dbReference type="Proteomes" id="UP000030746">
    <property type="component" value="Unassembled WGS sequence"/>
</dbReference>
<reference evidence="1 2" key="1">
    <citation type="journal article" date="2013" name="Nature">
        <title>Insights into bilaterian evolution from three spiralian genomes.</title>
        <authorList>
            <person name="Simakov O."/>
            <person name="Marletaz F."/>
            <person name="Cho S.J."/>
            <person name="Edsinger-Gonzales E."/>
            <person name="Havlak P."/>
            <person name="Hellsten U."/>
            <person name="Kuo D.H."/>
            <person name="Larsson T."/>
            <person name="Lv J."/>
            <person name="Arendt D."/>
            <person name="Savage R."/>
            <person name="Osoegawa K."/>
            <person name="de Jong P."/>
            <person name="Grimwood J."/>
            <person name="Chapman J.A."/>
            <person name="Shapiro H."/>
            <person name="Aerts A."/>
            <person name="Otillar R.P."/>
            <person name="Terry A.Y."/>
            <person name="Boore J.L."/>
            <person name="Grigoriev I.V."/>
            <person name="Lindberg D.R."/>
            <person name="Seaver E.C."/>
            <person name="Weisblat D.A."/>
            <person name="Putnam N.H."/>
            <person name="Rokhsar D.S."/>
        </authorList>
    </citation>
    <scope>NUCLEOTIDE SEQUENCE [LARGE SCALE GENOMIC DNA]</scope>
</reference>
<dbReference type="KEGG" id="lgi:LOTGIDRAFT_154716"/>
<dbReference type="AlphaFoldDB" id="V3Z8I0"/>
<evidence type="ECO:0000313" key="1">
    <source>
        <dbReference type="EMBL" id="ESO87213.1"/>
    </source>
</evidence>